<dbReference type="Pfam" id="PF00582">
    <property type="entry name" value="Usp"/>
    <property type="match status" value="1"/>
</dbReference>
<name>N1MPV6_9SPHN</name>
<dbReference type="Gene3D" id="3.40.50.12370">
    <property type="match status" value="1"/>
</dbReference>
<dbReference type="InterPro" id="IPR006015">
    <property type="entry name" value="Universal_stress_UspA"/>
</dbReference>
<dbReference type="Proteomes" id="UP000013201">
    <property type="component" value="Unassembled WGS sequence"/>
</dbReference>
<proteinExistence type="inferred from homology"/>
<dbReference type="OrthoDB" id="9804721at2"/>
<feature type="domain" description="UspA" evidence="2">
    <location>
        <begin position="152"/>
        <end position="270"/>
    </location>
</feature>
<evidence type="ECO:0000313" key="4">
    <source>
        <dbReference type="Proteomes" id="UP000013201"/>
    </source>
</evidence>
<dbReference type="PANTHER" id="PTHR46268">
    <property type="entry name" value="STRESS RESPONSE PROTEIN NHAX"/>
    <property type="match status" value="1"/>
</dbReference>
<dbReference type="EMBL" id="CAVK010000150">
    <property type="protein sequence ID" value="CCW18759.1"/>
    <property type="molecule type" value="Genomic_DNA"/>
</dbReference>
<dbReference type="PRINTS" id="PR01438">
    <property type="entry name" value="UNVRSLSTRESS"/>
</dbReference>
<evidence type="ECO:0000256" key="1">
    <source>
        <dbReference type="ARBA" id="ARBA00008791"/>
    </source>
</evidence>
<comment type="similarity">
    <text evidence="1">Belongs to the universal stress protein A family.</text>
</comment>
<gene>
    <name evidence="3" type="ORF">EBBID32_31140</name>
</gene>
<organism evidence="3 4">
    <name type="scientific">Sphingobium indicum BiD32</name>
    <dbReference type="NCBI Taxonomy" id="1301087"/>
    <lineage>
        <taxon>Bacteria</taxon>
        <taxon>Pseudomonadati</taxon>
        <taxon>Pseudomonadota</taxon>
        <taxon>Alphaproteobacteria</taxon>
        <taxon>Sphingomonadales</taxon>
        <taxon>Sphingomonadaceae</taxon>
        <taxon>Sphingobium</taxon>
    </lineage>
</organism>
<dbReference type="AlphaFoldDB" id="N1MPV6"/>
<protein>
    <submittedName>
        <fullName evidence="3">UspA</fullName>
    </submittedName>
</protein>
<accession>N1MPV6</accession>
<evidence type="ECO:0000259" key="2">
    <source>
        <dbReference type="Pfam" id="PF00582"/>
    </source>
</evidence>
<keyword evidence="4" id="KW-1185">Reference proteome</keyword>
<evidence type="ECO:0000313" key="3">
    <source>
        <dbReference type="EMBL" id="CCW18759.1"/>
    </source>
</evidence>
<dbReference type="SUPFAM" id="SSF52402">
    <property type="entry name" value="Adenine nucleotide alpha hydrolases-like"/>
    <property type="match status" value="2"/>
</dbReference>
<dbReference type="PANTHER" id="PTHR46268:SF15">
    <property type="entry name" value="UNIVERSAL STRESS PROTEIN HP_0031"/>
    <property type="match status" value="1"/>
</dbReference>
<reference evidence="3 4" key="1">
    <citation type="submission" date="2013-03" db="EMBL/GenBank/DDBJ databases">
        <authorList>
            <person name="Le V."/>
        </authorList>
    </citation>
    <scope>NUCLEOTIDE SEQUENCE [LARGE SCALE GENOMIC DNA]</scope>
    <source>
        <strain evidence="3 4">BiD32</strain>
    </source>
</reference>
<reference evidence="4" key="2">
    <citation type="submission" date="2013-04" db="EMBL/GenBank/DDBJ databases">
        <title>Bisphenol A degrading Sphingobium sp. strain BiD32.</title>
        <authorList>
            <person name="Nielsen J.L."/>
            <person name="Zhou N.A."/>
            <person name="Kjeldal H."/>
        </authorList>
    </citation>
    <scope>NUCLEOTIDE SEQUENCE [LARGE SCALE GENOMIC DNA]</scope>
    <source>
        <strain evidence="4">BiD32</strain>
    </source>
</reference>
<dbReference type="InterPro" id="IPR006016">
    <property type="entry name" value="UspA"/>
</dbReference>
<comment type="caution">
    <text evidence="3">The sequence shown here is derived from an EMBL/GenBank/DDBJ whole genome shotgun (WGS) entry which is preliminary data.</text>
</comment>
<dbReference type="RefSeq" id="WP_006959971.1">
    <property type="nucleotide sequence ID" value="NZ_CAVK010000150.1"/>
</dbReference>
<sequence length="271" mass="29561">MKTILLHIHEDNAQNSRMEVALDIARATGAHIRCLQVTPVIEFVSADMYGGSYVLPSDIDEIRKAEDKVKAKVEARLQREGVAWDWRHSDGEVVQCLLSASRLADAIVVTLPTPGRRAIGDPLPIVADLAISSRAPILAVPQACQSFACQGRAMVAWDGSHEAAVALCAARPLLALAGEVHVVTVEEKTKRDFPPIDASEYLSRHGIASEIHEWPRKGRTVEEALAAAADELRADWITMGAFGHSRLRETIFGGVTRYLLSEARVPLLLAH</sequence>